<evidence type="ECO:0000313" key="4">
    <source>
        <dbReference type="EMBL" id="ALS75382.1"/>
    </source>
</evidence>
<dbReference type="InterPro" id="IPR007809">
    <property type="entry name" value="FlgN-like"/>
</dbReference>
<accession>A0A0U2Q8X4</accession>
<feature type="region of interest" description="Disordered" evidence="3">
    <location>
        <begin position="134"/>
        <end position="161"/>
    </location>
</feature>
<evidence type="ECO:0000256" key="3">
    <source>
        <dbReference type="SAM" id="MobiDB-lite"/>
    </source>
</evidence>
<keyword evidence="5" id="KW-1185">Reference proteome</keyword>
<dbReference type="InterPro" id="IPR036679">
    <property type="entry name" value="FlgN-like_sf"/>
</dbReference>
<dbReference type="EMBL" id="CP013659">
    <property type="protein sequence ID" value="ALS75382.1"/>
    <property type="molecule type" value="Genomic_DNA"/>
</dbReference>
<evidence type="ECO:0008006" key="6">
    <source>
        <dbReference type="Google" id="ProtNLM"/>
    </source>
</evidence>
<feature type="compositionally biased region" description="Polar residues" evidence="3">
    <location>
        <begin position="138"/>
        <end position="154"/>
    </location>
</feature>
<dbReference type="AlphaFoldDB" id="A0A0U2Q8X4"/>
<dbReference type="OrthoDB" id="2426993at2"/>
<proteinExistence type="predicted"/>
<reference evidence="4" key="1">
    <citation type="submission" date="2016-01" db="EMBL/GenBank/DDBJ databases">
        <title>Complete genome of Planococcus rifietoensis type strain M8.</title>
        <authorList>
            <person name="See-Too W.S."/>
        </authorList>
    </citation>
    <scope>NUCLEOTIDE SEQUENCE [LARGE SCALE GENOMIC DNA]</scope>
    <source>
        <strain evidence="4">M8</strain>
    </source>
</reference>
<dbReference type="Proteomes" id="UP000067683">
    <property type="component" value="Chromosome"/>
</dbReference>
<evidence type="ECO:0000256" key="2">
    <source>
        <dbReference type="SAM" id="Coils"/>
    </source>
</evidence>
<evidence type="ECO:0000256" key="1">
    <source>
        <dbReference type="ARBA" id="ARBA00022795"/>
    </source>
</evidence>
<dbReference type="Pfam" id="PF05130">
    <property type="entry name" value="FlgN"/>
    <property type="match status" value="1"/>
</dbReference>
<protein>
    <recommendedName>
        <fullName evidence="6">Flagellar protein FlgN</fullName>
    </recommendedName>
</protein>
<feature type="coiled-coil region" evidence="2">
    <location>
        <begin position="38"/>
        <end position="118"/>
    </location>
</feature>
<dbReference type="KEGG" id="prt:AUC31_09170"/>
<name>A0A0U2Q8X4_9BACL</name>
<organism evidence="4 5">
    <name type="scientific">Planococcus rifietoensis</name>
    <dbReference type="NCBI Taxonomy" id="200991"/>
    <lineage>
        <taxon>Bacteria</taxon>
        <taxon>Bacillati</taxon>
        <taxon>Bacillota</taxon>
        <taxon>Bacilli</taxon>
        <taxon>Bacillales</taxon>
        <taxon>Caryophanaceae</taxon>
        <taxon>Planococcus</taxon>
    </lineage>
</organism>
<keyword evidence="2" id="KW-0175">Coiled coil</keyword>
<sequence length="161" mass="18688">MLKMMTATLDELITIQHQLIRYAERKQTVLIEHKVDELTELVKEETRLIRRLGQLEDERERLVIEVLEEHPGLSFSQFTDQLPDETAKLALQEQLTTLKQLLVELQAKNRQNEKLVQDSVDFISGMIGHITTPAKQPYNYQPQSSTKHTQSTNRGFFDTKA</sequence>
<dbReference type="SUPFAM" id="SSF140566">
    <property type="entry name" value="FlgN-like"/>
    <property type="match status" value="1"/>
</dbReference>
<dbReference type="Gene3D" id="1.20.58.300">
    <property type="entry name" value="FlgN-like"/>
    <property type="match status" value="1"/>
</dbReference>
<keyword evidence="1" id="KW-1005">Bacterial flagellum biogenesis</keyword>
<dbReference type="STRING" id="200991.AUC31_09170"/>
<evidence type="ECO:0000313" key="5">
    <source>
        <dbReference type="Proteomes" id="UP000067683"/>
    </source>
</evidence>
<gene>
    <name evidence="4" type="ORF">AUC31_09170</name>
</gene>
<dbReference type="GO" id="GO:0044780">
    <property type="term" value="P:bacterial-type flagellum assembly"/>
    <property type="evidence" value="ECO:0007669"/>
    <property type="project" value="InterPro"/>
</dbReference>